<dbReference type="GO" id="GO:0005886">
    <property type="term" value="C:plasma membrane"/>
    <property type="evidence" value="ECO:0007669"/>
    <property type="project" value="TreeGrafter"/>
</dbReference>
<dbReference type="Pfam" id="PF19279">
    <property type="entry name" value="YegS_C"/>
    <property type="match status" value="1"/>
</dbReference>
<dbReference type="InterPro" id="IPR050187">
    <property type="entry name" value="Lipid_Phosphate_FormReg"/>
</dbReference>
<dbReference type="Gene3D" id="2.60.200.40">
    <property type="match status" value="1"/>
</dbReference>
<evidence type="ECO:0000313" key="10">
    <source>
        <dbReference type="EMBL" id="QHO70727.1"/>
    </source>
</evidence>
<dbReference type="InterPro" id="IPR016064">
    <property type="entry name" value="NAD/diacylglycerol_kinase_sf"/>
</dbReference>
<dbReference type="AlphaFoldDB" id="A0A7L5AK50"/>
<evidence type="ECO:0000256" key="1">
    <source>
        <dbReference type="ARBA" id="ARBA00001946"/>
    </source>
</evidence>
<dbReference type="KEGG" id="mant:BHD05_14810"/>
<keyword evidence="7" id="KW-0594">Phospholipid biosynthesis</keyword>
<keyword evidence="7" id="KW-0443">Lipid metabolism</keyword>
<dbReference type="OrthoDB" id="142078at2"/>
<keyword evidence="7" id="KW-0444">Lipid biosynthesis</keyword>
<accession>A0A7L5AK50</accession>
<keyword evidence="4" id="KW-0547">Nucleotide-binding</keyword>
<dbReference type="GO" id="GO:0008654">
    <property type="term" value="P:phospholipid biosynthetic process"/>
    <property type="evidence" value="ECO:0007669"/>
    <property type="project" value="UniProtKB-KW"/>
</dbReference>
<evidence type="ECO:0000256" key="5">
    <source>
        <dbReference type="ARBA" id="ARBA00022777"/>
    </source>
</evidence>
<evidence type="ECO:0000256" key="8">
    <source>
        <dbReference type="ARBA" id="ARBA00023264"/>
    </source>
</evidence>
<keyword evidence="11" id="KW-1185">Reference proteome</keyword>
<keyword evidence="8" id="KW-1208">Phospholipid metabolism</keyword>
<comment type="cofactor">
    <cofactor evidence="1">
        <name>Mg(2+)</name>
        <dbReference type="ChEBI" id="CHEBI:18420"/>
    </cofactor>
</comment>
<reference evidence="10 11" key="1">
    <citation type="submission" date="2016-09" db="EMBL/GenBank/DDBJ databases">
        <title>Complete genome sequence of microbes from the polar regions.</title>
        <authorList>
            <person name="Liao L."/>
            <person name="Chen B."/>
        </authorList>
    </citation>
    <scope>NUCLEOTIDE SEQUENCE [LARGE SCALE GENOMIC DNA]</scope>
    <source>
        <strain evidence="10 11">ZS314</strain>
    </source>
</reference>
<dbReference type="EMBL" id="CP017146">
    <property type="protein sequence ID" value="QHO70727.1"/>
    <property type="molecule type" value="Genomic_DNA"/>
</dbReference>
<gene>
    <name evidence="10" type="ORF">BHD05_14810</name>
</gene>
<keyword evidence="3" id="KW-0808">Transferase</keyword>
<keyword evidence="5 10" id="KW-0418">Kinase</keyword>
<evidence type="ECO:0000256" key="2">
    <source>
        <dbReference type="ARBA" id="ARBA00005983"/>
    </source>
</evidence>
<keyword evidence="6" id="KW-0067">ATP-binding</keyword>
<feature type="domain" description="DAGKc" evidence="9">
    <location>
        <begin position="3"/>
        <end position="137"/>
    </location>
</feature>
<name>A0A7L5AK50_9MICO</name>
<protein>
    <submittedName>
        <fullName evidence="10">Diacylglycerol kinase</fullName>
    </submittedName>
</protein>
<evidence type="ECO:0000256" key="6">
    <source>
        <dbReference type="ARBA" id="ARBA00022840"/>
    </source>
</evidence>
<proteinExistence type="inferred from homology"/>
<dbReference type="GO" id="GO:0005524">
    <property type="term" value="F:ATP binding"/>
    <property type="evidence" value="ECO:0007669"/>
    <property type="project" value="UniProtKB-KW"/>
</dbReference>
<evidence type="ECO:0000259" key="9">
    <source>
        <dbReference type="PROSITE" id="PS50146"/>
    </source>
</evidence>
<dbReference type="Proteomes" id="UP000464507">
    <property type="component" value="Chromosome"/>
</dbReference>
<dbReference type="Gene3D" id="3.40.50.10330">
    <property type="entry name" value="Probable inorganic polyphosphate/atp-NAD kinase, domain 1"/>
    <property type="match status" value="1"/>
</dbReference>
<dbReference type="RefSeq" id="WP_161887120.1">
    <property type="nucleotide sequence ID" value="NZ_CP017146.1"/>
</dbReference>
<dbReference type="PANTHER" id="PTHR12358">
    <property type="entry name" value="SPHINGOSINE KINASE"/>
    <property type="match status" value="1"/>
</dbReference>
<dbReference type="PROSITE" id="PS50146">
    <property type="entry name" value="DAGK"/>
    <property type="match status" value="1"/>
</dbReference>
<dbReference type="SUPFAM" id="SSF111331">
    <property type="entry name" value="NAD kinase/diacylglycerol kinase-like"/>
    <property type="match status" value="1"/>
</dbReference>
<evidence type="ECO:0000313" key="11">
    <source>
        <dbReference type="Proteomes" id="UP000464507"/>
    </source>
</evidence>
<dbReference type="GO" id="GO:0004143">
    <property type="term" value="F:ATP-dependent diacylglycerol kinase activity"/>
    <property type="evidence" value="ECO:0007669"/>
    <property type="project" value="TreeGrafter"/>
</dbReference>
<evidence type="ECO:0000256" key="4">
    <source>
        <dbReference type="ARBA" id="ARBA00022741"/>
    </source>
</evidence>
<organism evidence="10 11">
    <name type="scientific">Marisediminicola antarctica</name>
    <dbReference type="NCBI Taxonomy" id="674079"/>
    <lineage>
        <taxon>Bacteria</taxon>
        <taxon>Bacillati</taxon>
        <taxon>Actinomycetota</taxon>
        <taxon>Actinomycetes</taxon>
        <taxon>Micrococcales</taxon>
        <taxon>Microbacteriaceae</taxon>
        <taxon>Marisediminicola</taxon>
    </lineage>
</organism>
<evidence type="ECO:0000256" key="3">
    <source>
        <dbReference type="ARBA" id="ARBA00022679"/>
    </source>
</evidence>
<dbReference type="InterPro" id="IPR017438">
    <property type="entry name" value="ATP-NAD_kinase_N"/>
</dbReference>
<dbReference type="InterPro" id="IPR045540">
    <property type="entry name" value="YegS/DAGK_C"/>
</dbReference>
<dbReference type="Pfam" id="PF00781">
    <property type="entry name" value="DAGK_cat"/>
    <property type="match status" value="1"/>
</dbReference>
<sequence length="301" mass="31534">METAPKRIVVAINPAAAFGSKGGVGPAVVAALRARGHDVTSLSEANFSRLLEVTAAALADPPDALVVVGGDGMVGFGANLTAQTGIPLGIVPSGTGNDMARGLDIPVDDAEAAIDRLVAALELPPRTIDAGLITRADGSIRWFACVLSGGFDAKVNERANRMRRPKGKSRYIVALLRELVTLAPIRYGLELDGVRSSQDAILIAVGNNVSFGGGMRVAPDARLDDGLFDVVTLDPVNRFQLLRIFPSVFSGTHIRDPRVRVRRAAHVRIAADGVVAYADGERVGELPLDLQVVPGALTILA</sequence>
<dbReference type="InterPro" id="IPR001206">
    <property type="entry name" value="Diacylglycerol_kinase_cat_dom"/>
</dbReference>
<comment type="similarity">
    <text evidence="2">Belongs to the diacylglycerol/lipid kinase family.</text>
</comment>
<evidence type="ECO:0000256" key="7">
    <source>
        <dbReference type="ARBA" id="ARBA00023209"/>
    </source>
</evidence>
<dbReference type="PANTHER" id="PTHR12358:SF106">
    <property type="entry name" value="LIPID KINASE YEGS"/>
    <property type="match status" value="1"/>
</dbReference>
<dbReference type="SMART" id="SM00046">
    <property type="entry name" value="DAGKc"/>
    <property type="match status" value="1"/>
</dbReference>